<dbReference type="KEGG" id="psic:J4E96_05785"/>
<dbReference type="RefSeq" id="WP_227424826.1">
    <property type="nucleotide sequence ID" value="NZ_CP071868.1"/>
</dbReference>
<dbReference type="InterPro" id="IPR037523">
    <property type="entry name" value="VOC_core"/>
</dbReference>
<protein>
    <submittedName>
        <fullName evidence="2">VOC family protein</fullName>
    </submittedName>
</protein>
<dbReference type="InterPro" id="IPR029068">
    <property type="entry name" value="Glyas_Bleomycin-R_OHBP_Dase"/>
</dbReference>
<dbReference type="Pfam" id="PF00903">
    <property type="entry name" value="Glyoxalase"/>
    <property type="match status" value="1"/>
</dbReference>
<dbReference type="PROSITE" id="PS51819">
    <property type="entry name" value="VOC"/>
    <property type="match status" value="1"/>
</dbReference>
<keyword evidence="3" id="KW-1185">Reference proteome</keyword>
<dbReference type="CDD" id="cd06587">
    <property type="entry name" value="VOC"/>
    <property type="match status" value="1"/>
</dbReference>
<dbReference type="InterPro" id="IPR004360">
    <property type="entry name" value="Glyas_Fos-R_dOase_dom"/>
</dbReference>
<name>A0A8A4ZIZ7_9MICO</name>
<feature type="domain" description="VOC" evidence="1">
    <location>
        <begin position="5"/>
        <end position="120"/>
    </location>
</feature>
<organism evidence="2 3">
    <name type="scientific">Pengzhenrongella sicca</name>
    <dbReference type="NCBI Taxonomy" id="2819238"/>
    <lineage>
        <taxon>Bacteria</taxon>
        <taxon>Bacillati</taxon>
        <taxon>Actinomycetota</taxon>
        <taxon>Actinomycetes</taxon>
        <taxon>Micrococcales</taxon>
        <taxon>Pengzhenrongella</taxon>
    </lineage>
</organism>
<sequence>MTATGPDFISLQVRDLERSAAFYERHLGLARIQGPPHAVVFDTKPVAFAVRALVPGVDLDSTPQPGLGIALWLHASDTQGIHDALVTAGVPIVSPPVDGPFGRTFTFVDPDGYQLTLHDRA</sequence>
<gene>
    <name evidence="2" type="ORF">J4E96_05785</name>
</gene>
<evidence type="ECO:0000259" key="1">
    <source>
        <dbReference type="PROSITE" id="PS51819"/>
    </source>
</evidence>
<dbReference type="SUPFAM" id="SSF54593">
    <property type="entry name" value="Glyoxalase/Bleomycin resistance protein/Dihydroxybiphenyl dioxygenase"/>
    <property type="match status" value="1"/>
</dbReference>
<proteinExistence type="predicted"/>
<evidence type="ECO:0000313" key="2">
    <source>
        <dbReference type="EMBL" id="QTE30487.1"/>
    </source>
</evidence>
<dbReference type="EMBL" id="CP071868">
    <property type="protein sequence ID" value="QTE30487.1"/>
    <property type="molecule type" value="Genomic_DNA"/>
</dbReference>
<dbReference type="Gene3D" id="3.10.180.10">
    <property type="entry name" value="2,3-Dihydroxybiphenyl 1,2-Dioxygenase, domain 1"/>
    <property type="match status" value="1"/>
</dbReference>
<dbReference type="AlphaFoldDB" id="A0A8A4ZIZ7"/>
<accession>A0A8A4ZIZ7</accession>
<dbReference type="Proteomes" id="UP000663937">
    <property type="component" value="Chromosome"/>
</dbReference>
<reference evidence="2" key="1">
    <citation type="submission" date="2021-03" db="EMBL/GenBank/DDBJ databases">
        <title>Pengzhenrongella sicca gen. nov., sp. nov., a new member of suborder Micrococcineae isolated from High-Arctic tundra soil.</title>
        <authorList>
            <person name="Peng F."/>
        </authorList>
    </citation>
    <scope>NUCLEOTIDE SEQUENCE</scope>
    <source>
        <strain evidence="2">LRZ-2</strain>
    </source>
</reference>
<evidence type="ECO:0000313" key="3">
    <source>
        <dbReference type="Proteomes" id="UP000663937"/>
    </source>
</evidence>